<feature type="compositionally biased region" description="Low complexity" evidence="1">
    <location>
        <begin position="772"/>
        <end position="786"/>
    </location>
</feature>
<feature type="compositionally biased region" description="Polar residues" evidence="1">
    <location>
        <begin position="111"/>
        <end position="120"/>
    </location>
</feature>
<dbReference type="GeneID" id="113214007"/>
<feature type="compositionally biased region" description="Basic and acidic residues" evidence="1">
    <location>
        <begin position="156"/>
        <end position="169"/>
    </location>
</feature>
<feature type="compositionally biased region" description="Low complexity" evidence="1">
    <location>
        <begin position="1993"/>
        <end position="2009"/>
    </location>
</feature>
<proteinExistence type="predicted"/>
<feature type="compositionally biased region" description="Low complexity" evidence="1">
    <location>
        <begin position="41"/>
        <end position="51"/>
    </location>
</feature>
<feature type="compositionally biased region" description="Basic and acidic residues" evidence="1">
    <location>
        <begin position="1512"/>
        <end position="1522"/>
    </location>
</feature>
<name>A0A6J1TDU2_FRAOC</name>
<feature type="compositionally biased region" description="Polar residues" evidence="1">
    <location>
        <begin position="279"/>
        <end position="290"/>
    </location>
</feature>
<sequence length="2078" mass="232391">MSDGLENSAASDQIDQEIQKILDQYGPIALTLIKAKVQKFSSSPNNAASNSQDDQALNAASNSQDNQALNAASNSQDNQVLNAASSSQENPASVKKRRKSTKTSRKKSCDENLQSSTLKSSEPHSSRNEQSVEVDVTHVTSKVLVTPEDVETNSSPHREDRSRFAKGGEKLPSASEESSKPRKSSHRRSSKEGCQSEDEDVPTHSPKQICAPSSKTRKASHRRSSKEACQSEEEDIPSDSQKQMSPSTSRKIPTQSPRKKKKQSDEVVSKFSPPAVVKDSSTNTFSESVNNSDWNVVDRDCFVKIEPMPQTAMMQPGAVSKAKVAKECRPMPKSVKEKILSKVKVTSRNKSPDHNFLPPLPFKKKTKSSTTTRHSKDQMLVAKPSNSISSDRCVNSTKSLSKVNLSSKATNTKGQNLVAKSSHTNSSKSCENLNTDQSEVSPSSKIPNPLFKTPNLPSKIPNPLYKSPKPSDEIDERFSDGFESYYKVKKNKIDPLRQIEEEDEILDFEAEQPGQDDAISLFAESVMFKNEAGWLDDEEGFQMRQKSSHITDDDCDSVASCGSSNKYLSDHSDVEEEVCENFETSAPSTSEYKDDSEALTVEKQFSVQHKEHALGVPVENYAKTTLLSDSEQPLEECGKKGVVCPPVKEVCAVENLKPSRKRHREDLNVNGNKSRDDIVTKEQSVGHRNNYPVESDETIHKHVILDNSEATNLKEKQECDKYHPNSQQLNSRALPVLSNESSTGKIDSVLAGTNPTRCSEDRISSSGINTCSSASDSTAKSKSFDTNPNCAPDPNLPNVRPKGQTPLERVEKQRDQVEDNGLLPLPPHIKPLLANPRHPLLPDPQNQTVMASCRPGERTHCPSEVSFFNTQNERIGLLPTPPPLKQPLLQNPRYPPFSAPQNQATMVSHNFLEMPRRQSEDFPFPKETSSSCDSMRFSPVSGSITPMPPMQTAPQMQAKEDMHHSVDSLFDSQILPSHVHTKSYPSPSGAISPMVQSERTNLLSVDTQFEKNTFSLPVERGIQGSCDGHLMPPMQMNPSGVVDAASNTFMNNTNAINNCGTSQEVDHVMLSKRDIDLRTPVEFVDKFLLPYCLEYLTNGTCMVNKCLRFHYFPEIKLAEIHNKSYLQYIFKTLILNYDFWVEKKFPEDLRALGNHRNQTTLLNLSQYLWKRITTTGKNYSHLWKDIADALRACGLSPGLILYQVLSIIVNLKPSSADYDAIDKLLVVLYPDHIENQGVEWGDLGPLRSLDNYELPENVLKEVLKSLLMKPLITDADTSICDYLLTNLPRKWKPRKPVEVRILDLIKKLTQELVIAHPAKSNEMLKHFDLNLGNSVSVNCIPKSSFQSKSVTKSRQRFYLANKDSDYLSVGTTLNGQSLQTITGPNYQAEESAVTCGSISETQNINVSPKTIESATTCINNSREEEVSSSTEEIKTSAQPSDLIESSLGCKAESTSALEKISVKVLGLERSVFTVPEESAGQGTNTPNSISTSQQEVGAPLKESHLGRPAGKSVERSKPPKTRLKDEPISSLVVKNKMGVLSKVLLHWRDLDRVKSGSIQIYNEFKKSSAEERCYKYSTFCTAVKAQWCGHSTDCHSKSTVFRIGLLLLKDFQTDGLWEQADNILTTILATGITEIEVESFSSASIVLMKVQVDLHNGRLQQALDTFMACNLHSDRSKWTPDSIDDDDVRRDEVAGDLLEKCIQLDTFVLKAEKLFRCMMDAKESYRKFDVASKFYDEVLRSLMKAKKSRAAFDLLGWALDNYSFAPNESTRRALILQVPEFSEEEQIRLSPLIVWLMQQQPYSDAVPHNVQAGQNVVILLPSTWFNCEVRCLMRFLLNTHIANLPPSQEIPNIVVKIKKGSVPQEDAGQITQPFGLMNVDSSISAMQNRLHKVLTEEEFPLINNFTEFKNESITLDKALVQEYVHDRRNRGRTVENPQPRCLSSRGRGLLQARTCPNPMQGLERRDSLGQQNELASFEEQNGYPRQEFDVHRQPPQHFPQSFPQNQYPPNQYPPNQFPPNQFPQNQFLDSYGGRPSYPSRGNFRAQGTRNNRGYQNGRGSYSTRGRYNWGRGGPHNPY</sequence>
<feature type="compositionally biased region" description="Pro residues" evidence="1">
    <location>
        <begin position="2010"/>
        <end position="2021"/>
    </location>
</feature>
<dbReference type="OrthoDB" id="10687433at2759"/>
<feature type="region of interest" description="Disordered" evidence="1">
    <location>
        <begin position="1989"/>
        <end position="2078"/>
    </location>
</feature>
<evidence type="ECO:0000256" key="1">
    <source>
        <dbReference type="SAM" id="MobiDB-lite"/>
    </source>
</evidence>
<feature type="region of interest" description="Disordered" evidence="1">
    <location>
        <begin position="1929"/>
        <end position="1969"/>
    </location>
</feature>
<accession>A0A6J1TDU2</accession>
<feature type="compositionally biased region" description="Polar residues" evidence="1">
    <location>
        <begin position="745"/>
        <end position="757"/>
    </location>
</feature>
<gene>
    <name evidence="3 4" type="primary">LOC113214007</name>
</gene>
<evidence type="ECO:0000313" key="4">
    <source>
        <dbReference type="RefSeq" id="XP_026289026.2"/>
    </source>
</evidence>
<protein>
    <submittedName>
        <fullName evidence="3 4">Uncharacterized protein LOC113214007 isoform X1</fullName>
    </submittedName>
</protein>
<reference evidence="3 4" key="1">
    <citation type="submission" date="2025-04" db="UniProtKB">
        <authorList>
            <consortium name="RefSeq"/>
        </authorList>
    </citation>
    <scope>IDENTIFICATION</scope>
    <source>
        <tissue evidence="3 4">Whole organism</tissue>
    </source>
</reference>
<feature type="compositionally biased region" description="Basic and acidic residues" evidence="1">
    <location>
        <begin position="808"/>
        <end position="817"/>
    </location>
</feature>
<feature type="compositionally biased region" description="Polar residues" evidence="1">
    <location>
        <begin position="1480"/>
        <end position="1495"/>
    </location>
</feature>
<feature type="compositionally biased region" description="Polar residues" evidence="1">
    <location>
        <begin position="384"/>
        <end position="446"/>
    </location>
</feature>
<dbReference type="RefSeq" id="XP_026289025.2">
    <property type="nucleotide sequence ID" value="XM_026433240.2"/>
</dbReference>
<organism evidence="2 4">
    <name type="scientific">Frankliniella occidentalis</name>
    <name type="common">Western flower thrips</name>
    <name type="synonym">Euthrips occidentalis</name>
    <dbReference type="NCBI Taxonomy" id="133901"/>
    <lineage>
        <taxon>Eukaryota</taxon>
        <taxon>Metazoa</taxon>
        <taxon>Ecdysozoa</taxon>
        <taxon>Arthropoda</taxon>
        <taxon>Hexapoda</taxon>
        <taxon>Insecta</taxon>
        <taxon>Pterygota</taxon>
        <taxon>Neoptera</taxon>
        <taxon>Paraneoptera</taxon>
        <taxon>Thysanoptera</taxon>
        <taxon>Terebrantia</taxon>
        <taxon>Thripoidea</taxon>
        <taxon>Thripidae</taxon>
        <taxon>Frankliniella</taxon>
    </lineage>
</organism>
<dbReference type="RefSeq" id="XP_026289026.2">
    <property type="nucleotide sequence ID" value="XM_026433241.2"/>
</dbReference>
<dbReference type="Proteomes" id="UP000504606">
    <property type="component" value="Unplaced"/>
</dbReference>
<feature type="region of interest" description="Disordered" evidence="1">
    <location>
        <begin position="1476"/>
        <end position="1522"/>
    </location>
</feature>
<dbReference type="KEGG" id="foc:113214007"/>
<feature type="compositionally biased region" description="Polar residues" evidence="1">
    <location>
        <begin position="238"/>
        <end position="256"/>
    </location>
</feature>
<feature type="region of interest" description="Disordered" evidence="1">
    <location>
        <begin position="745"/>
        <end position="824"/>
    </location>
</feature>
<keyword evidence="2" id="KW-1185">Reference proteome</keyword>
<feature type="region of interest" description="Disordered" evidence="1">
    <location>
        <begin position="1420"/>
        <end position="1442"/>
    </location>
</feature>
<feature type="region of interest" description="Disordered" evidence="1">
    <location>
        <begin position="40"/>
        <end position="290"/>
    </location>
</feature>
<evidence type="ECO:0000313" key="2">
    <source>
        <dbReference type="Proteomes" id="UP000504606"/>
    </source>
</evidence>
<feature type="compositionally biased region" description="Polar residues" evidence="1">
    <location>
        <begin position="2045"/>
        <end position="2065"/>
    </location>
</feature>
<feature type="compositionally biased region" description="Basic and acidic residues" evidence="1">
    <location>
        <begin position="328"/>
        <end position="340"/>
    </location>
</feature>
<feature type="compositionally biased region" description="Basic residues" evidence="1">
    <location>
        <begin position="94"/>
        <end position="106"/>
    </location>
</feature>
<evidence type="ECO:0000313" key="3">
    <source>
        <dbReference type="RefSeq" id="XP_026289025.2"/>
    </source>
</evidence>
<feature type="compositionally biased region" description="Basic residues" evidence="1">
    <location>
        <begin position="215"/>
        <end position="224"/>
    </location>
</feature>
<feature type="compositionally biased region" description="Polar residues" evidence="1">
    <location>
        <begin position="52"/>
        <end position="91"/>
    </location>
</feature>
<feature type="region of interest" description="Disordered" evidence="1">
    <location>
        <begin position="328"/>
        <end position="472"/>
    </location>
</feature>